<name>A0A7W8FD75_9ACTN</name>
<feature type="signal peptide" evidence="1">
    <location>
        <begin position="1"/>
        <end position="31"/>
    </location>
</feature>
<evidence type="ECO:0000313" key="4">
    <source>
        <dbReference type="Proteomes" id="UP000568022"/>
    </source>
</evidence>
<dbReference type="AlphaFoldDB" id="A0A7W8FD75"/>
<organism evidence="3 4">
    <name type="scientific">Streptomyces griseoloalbus</name>
    <dbReference type="NCBI Taxonomy" id="67303"/>
    <lineage>
        <taxon>Bacteria</taxon>
        <taxon>Bacillati</taxon>
        <taxon>Actinomycetota</taxon>
        <taxon>Actinomycetes</taxon>
        <taxon>Kitasatosporales</taxon>
        <taxon>Streptomycetaceae</taxon>
        <taxon>Streptomyces</taxon>
    </lineage>
</organism>
<evidence type="ECO:0000256" key="1">
    <source>
        <dbReference type="SAM" id="SignalP"/>
    </source>
</evidence>
<comment type="caution">
    <text evidence="3">The sequence shown here is derived from an EMBL/GenBank/DDBJ whole genome shotgun (WGS) entry which is preliminary data.</text>
</comment>
<dbReference type="EMBL" id="JACHJE010000027">
    <property type="protein sequence ID" value="MBB5130129.1"/>
    <property type="molecule type" value="Genomic_DNA"/>
</dbReference>
<keyword evidence="1" id="KW-0732">Signal</keyword>
<proteinExistence type="predicted"/>
<evidence type="ECO:0000259" key="2">
    <source>
        <dbReference type="Pfam" id="PF09076"/>
    </source>
</evidence>
<keyword evidence="4" id="KW-1185">Reference proteome</keyword>
<evidence type="ECO:0000313" key="3">
    <source>
        <dbReference type="EMBL" id="MBB5130129.1"/>
    </source>
</evidence>
<dbReference type="Pfam" id="PF09076">
    <property type="entry name" value="Crystall_2"/>
    <property type="match status" value="1"/>
</dbReference>
<sequence>MQRINRRVAKAALVSAVAAASLIIVPNPASAIDDVECNNINEYVHVDWHHFYGTGFTTTHQCFANAGEYSSFRPGGTNWVDKIWTGNNRVQWYGDGRWQPAAPIGKWTTFDWPNNPGGVRIDAIRIL</sequence>
<dbReference type="Gene3D" id="2.60.20.30">
    <property type="match status" value="1"/>
</dbReference>
<dbReference type="SUPFAM" id="SSF49695">
    <property type="entry name" value="gamma-Crystallin-like"/>
    <property type="match status" value="1"/>
</dbReference>
<accession>A0A7W8FD75</accession>
<protein>
    <recommendedName>
        <fullName evidence="2">Streptomyces killer toxin-like beta/gamma crystallin domain-containing protein</fullName>
    </recommendedName>
</protein>
<feature type="chain" id="PRO_5030810893" description="Streptomyces killer toxin-like beta/gamma crystallin domain-containing protein" evidence="1">
    <location>
        <begin position="32"/>
        <end position="127"/>
    </location>
</feature>
<dbReference type="InterPro" id="IPR015161">
    <property type="entry name" value="Sklp_toxin_b/g_crystallin"/>
</dbReference>
<dbReference type="InterPro" id="IPR011024">
    <property type="entry name" value="G_crystallin-like"/>
</dbReference>
<reference evidence="3 4" key="1">
    <citation type="submission" date="2020-08" db="EMBL/GenBank/DDBJ databases">
        <title>Genomic Encyclopedia of Type Strains, Phase III (KMG-III): the genomes of soil and plant-associated and newly described type strains.</title>
        <authorList>
            <person name="Whitman W."/>
        </authorList>
    </citation>
    <scope>NUCLEOTIDE SEQUENCE [LARGE SCALE GENOMIC DNA]</scope>
    <source>
        <strain evidence="3 4">CECT 3226</strain>
    </source>
</reference>
<dbReference type="Proteomes" id="UP000568022">
    <property type="component" value="Unassembled WGS sequence"/>
</dbReference>
<dbReference type="InterPro" id="IPR015791">
    <property type="entry name" value="Antimic/Inh_G_crystallin-like"/>
</dbReference>
<gene>
    <name evidence="3" type="ORF">FHS32_006925</name>
</gene>
<feature type="domain" description="Streptomyces killer toxin-like beta/gamma crystallin" evidence="2">
    <location>
        <begin position="58"/>
        <end position="119"/>
    </location>
</feature>